<proteinExistence type="predicted"/>
<name>A0ACB0XTJ0_MELEN</name>
<sequence>MKINFRRYLLMLSIVLFVTVFYILDIFFFFIPYSSGGIKYFDNFNKTLPFVQFGRVENITFLKISLIVLMEIFATLIVFFCGFRMVRYVDLNANFDQELKRLNKLLTKVLIILVIIF</sequence>
<keyword evidence="2" id="KW-1185">Reference proteome</keyword>
<evidence type="ECO:0000313" key="2">
    <source>
        <dbReference type="Proteomes" id="UP001497535"/>
    </source>
</evidence>
<accession>A0ACB0XTJ0</accession>
<dbReference type="EMBL" id="CAVMJV010000002">
    <property type="protein sequence ID" value="CAK5016624.1"/>
    <property type="molecule type" value="Genomic_DNA"/>
</dbReference>
<dbReference type="Proteomes" id="UP001497535">
    <property type="component" value="Unassembled WGS sequence"/>
</dbReference>
<organism evidence="1 2">
    <name type="scientific">Meloidogyne enterolobii</name>
    <name type="common">Root-knot nematode worm</name>
    <name type="synonym">Meloidogyne mayaguensis</name>
    <dbReference type="NCBI Taxonomy" id="390850"/>
    <lineage>
        <taxon>Eukaryota</taxon>
        <taxon>Metazoa</taxon>
        <taxon>Ecdysozoa</taxon>
        <taxon>Nematoda</taxon>
        <taxon>Chromadorea</taxon>
        <taxon>Rhabditida</taxon>
        <taxon>Tylenchina</taxon>
        <taxon>Tylenchomorpha</taxon>
        <taxon>Tylenchoidea</taxon>
        <taxon>Meloidogynidae</taxon>
        <taxon>Meloidogyninae</taxon>
        <taxon>Meloidogyne</taxon>
    </lineage>
</organism>
<reference evidence="1" key="1">
    <citation type="submission" date="2023-11" db="EMBL/GenBank/DDBJ databases">
        <authorList>
            <person name="Poullet M."/>
        </authorList>
    </citation>
    <scope>NUCLEOTIDE SEQUENCE</scope>
    <source>
        <strain evidence="1">E1834</strain>
    </source>
</reference>
<comment type="caution">
    <text evidence="1">The sequence shown here is derived from an EMBL/GenBank/DDBJ whole genome shotgun (WGS) entry which is preliminary data.</text>
</comment>
<evidence type="ECO:0000313" key="1">
    <source>
        <dbReference type="EMBL" id="CAK5016624.1"/>
    </source>
</evidence>
<gene>
    <name evidence="1" type="ORF">MENTE1834_LOCUS3376</name>
</gene>
<protein>
    <submittedName>
        <fullName evidence="1">Uncharacterized protein</fullName>
    </submittedName>
</protein>